<dbReference type="CDD" id="cd04301">
    <property type="entry name" value="NAT_SF"/>
    <property type="match status" value="1"/>
</dbReference>
<dbReference type="Proteomes" id="UP000823883">
    <property type="component" value="Unassembled WGS sequence"/>
</dbReference>
<keyword evidence="2" id="KW-0808">Transferase</keyword>
<comment type="caution">
    <text evidence="2">The sequence shown here is derived from an EMBL/GenBank/DDBJ whole genome shotgun (WGS) entry which is preliminary data.</text>
</comment>
<dbReference type="PANTHER" id="PTHR43072">
    <property type="entry name" value="N-ACETYLTRANSFERASE"/>
    <property type="match status" value="1"/>
</dbReference>
<protein>
    <submittedName>
        <fullName evidence="2">GNAT family N-acetyltransferase</fullName>
        <ecNumber evidence="2">2.3.1.-</ecNumber>
    </submittedName>
</protein>
<evidence type="ECO:0000313" key="2">
    <source>
        <dbReference type="EMBL" id="HJC47815.1"/>
    </source>
</evidence>
<sequence length="174" mass="19843">MKEFVIAEGRKEDIPEILEVMRGAEAGLPCRDWYVTDGEEFFEAHMGEEGFVLTARDGESSRLAGFLAVRIPGLAEDNLGRFLGLEEEELKKTAHMESAAVAPLFRGNGLQGRMMAEAERMLKERGFDRLMGTVHPENRYSRNHFLRLGYRTAARARMYGGLPREIMEKEIERF</sequence>
<dbReference type="EMBL" id="DWWL01000045">
    <property type="protein sequence ID" value="HJC47815.1"/>
    <property type="molecule type" value="Genomic_DNA"/>
</dbReference>
<name>A0A9D2PBQ1_9FIRM</name>
<dbReference type="EC" id="2.3.1.-" evidence="2"/>
<organism evidence="2 3">
    <name type="scientific">Candidatus Lachnoclostridium pullistercoris</name>
    <dbReference type="NCBI Taxonomy" id="2838632"/>
    <lineage>
        <taxon>Bacteria</taxon>
        <taxon>Bacillati</taxon>
        <taxon>Bacillota</taxon>
        <taxon>Clostridia</taxon>
        <taxon>Lachnospirales</taxon>
        <taxon>Lachnospiraceae</taxon>
    </lineage>
</organism>
<reference evidence="2" key="1">
    <citation type="journal article" date="2021" name="PeerJ">
        <title>Extensive microbial diversity within the chicken gut microbiome revealed by metagenomics and culture.</title>
        <authorList>
            <person name="Gilroy R."/>
            <person name="Ravi A."/>
            <person name="Getino M."/>
            <person name="Pursley I."/>
            <person name="Horton D.L."/>
            <person name="Alikhan N.F."/>
            <person name="Baker D."/>
            <person name="Gharbi K."/>
            <person name="Hall N."/>
            <person name="Watson M."/>
            <person name="Adriaenssens E.M."/>
            <person name="Foster-Nyarko E."/>
            <person name="Jarju S."/>
            <person name="Secka A."/>
            <person name="Antonio M."/>
            <person name="Oren A."/>
            <person name="Chaudhuri R.R."/>
            <person name="La Ragione R."/>
            <person name="Hildebrand F."/>
            <person name="Pallen M.J."/>
        </authorList>
    </citation>
    <scope>NUCLEOTIDE SEQUENCE</scope>
    <source>
        <strain evidence="2">CHK183-5548</strain>
    </source>
</reference>
<dbReference type="Gene3D" id="3.40.630.30">
    <property type="match status" value="1"/>
</dbReference>
<dbReference type="AlphaFoldDB" id="A0A9D2PBQ1"/>
<accession>A0A9D2PBQ1</accession>
<proteinExistence type="predicted"/>
<keyword evidence="2" id="KW-0012">Acyltransferase</keyword>
<dbReference type="SUPFAM" id="SSF55729">
    <property type="entry name" value="Acyl-CoA N-acyltransferases (Nat)"/>
    <property type="match status" value="1"/>
</dbReference>
<dbReference type="GO" id="GO:0016747">
    <property type="term" value="F:acyltransferase activity, transferring groups other than amino-acyl groups"/>
    <property type="evidence" value="ECO:0007669"/>
    <property type="project" value="InterPro"/>
</dbReference>
<evidence type="ECO:0000259" key="1">
    <source>
        <dbReference type="PROSITE" id="PS51186"/>
    </source>
</evidence>
<evidence type="ECO:0000313" key="3">
    <source>
        <dbReference type="Proteomes" id="UP000823883"/>
    </source>
</evidence>
<dbReference type="PROSITE" id="PS51186">
    <property type="entry name" value="GNAT"/>
    <property type="match status" value="1"/>
</dbReference>
<gene>
    <name evidence="2" type="ORF">IAA04_07170</name>
</gene>
<reference evidence="2" key="2">
    <citation type="submission" date="2021-04" db="EMBL/GenBank/DDBJ databases">
        <authorList>
            <person name="Gilroy R."/>
        </authorList>
    </citation>
    <scope>NUCLEOTIDE SEQUENCE</scope>
    <source>
        <strain evidence="2">CHK183-5548</strain>
    </source>
</reference>
<dbReference type="InterPro" id="IPR016181">
    <property type="entry name" value="Acyl_CoA_acyltransferase"/>
</dbReference>
<dbReference type="InterPro" id="IPR000182">
    <property type="entry name" value="GNAT_dom"/>
</dbReference>
<feature type="domain" description="N-acetyltransferase" evidence="1">
    <location>
        <begin position="4"/>
        <end position="172"/>
    </location>
</feature>
<dbReference type="Pfam" id="PF00583">
    <property type="entry name" value="Acetyltransf_1"/>
    <property type="match status" value="1"/>
</dbReference>